<sequence>MASLQWKTSAVLQISSGAVSFICSSSLAYMIKAKGLKKNPYRRLIFGISVADIMQSLSMMLGPIMVDSSVPMAFWGLGNKHTCRLNGLLFTFGNTASPMYSCGLSIYYYFKLYKKMTNERFARNVERWMHAIIITFTVATNGYALASNFLNTSITGTYCVYAVLPTGCRQRPDLFGECSSSPDPESVKILVLVTMVFLQFTCLVIAILLLALLLWKIVASERIFSSKVLESQQETNRNESSTPKATEENIQSAGLVQKQSVSLRSQSSTNRDEDQVSGDTMAGAYRQEMMAQLILYSITFFLSYFLYILGQLLVLLFQKIPTKTHLIIGQFLFPLQGLFNMLIFIRPAVRVTRLRRPGTSWLKGYYLVIKNGGEAVAENQPFLAPTYKTPSSVKFGVAEAIDSKFGLSVNDVSNECMYVDSSQELSRNNAAFNSSEEWHYVKGGSTDKINHDHENAIACIHHDDLDAIVEDSKEVSEDEENSIGNSINETSIN</sequence>
<feature type="transmembrane region" description="Helical" evidence="6">
    <location>
        <begin position="326"/>
        <end position="345"/>
    </location>
</feature>
<feature type="compositionally biased region" description="Polar residues" evidence="5">
    <location>
        <begin position="482"/>
        <end position="493"/>
    </location>
</feature>
<feature type="transmembrane region" description="Helical" evidence="6">
    <location>
        <begin position="43"/>
        <end position="65"/>
    </location>
</feature>
<evidence type="ECO:0000256" key="4">
    <source>
        <dbReference type="ARBA" id="ARBA00023136"/>
    </source>
</evidence>
<reference evidence="8 9" key="1">
    <citation type="journal article" date="2021" name="Sci. Rep.">
        <title>The genome of the diatom Chaetoceros tenuissimus carries an ancient integrated fragment of an extant virus.</title>
        <authorList>
            <person name="Hongo Y."/>
            <person name="Kimura K."/>
            <person name="Takaki Y."/>
            <person name="Yoshida Y."/>
            <person name="Baba S."/>
            <person name="Kobayashi G."/>
            <person name="Nagasaki K."/>
            <person name="Hano T."/>
            <person name="Tomaru Y."/>
        </authorList>
    </citation>
    <scope>NUCLEOTIDE SEQUENCE [LARGE SCALE GENOMIC DNA]</scope>
    <source>
        <strain evidence="8 9">NIES-3715</strain>
    </source>
</reference>
<keyword evidence="2 6" id="KW-0812">Transmembrane</keyword>
<organism evidence="8 9">
    <name type="scientific">Chaetoceros tenuissimus</name>
    <dbReference type="NCBI Taxonomy" id="426638"/>
    <lineage>
        <taxon>Eukaryota</taxon>
        <taxon>Sar</taxon>
        <taxon>Stramenopiles</taxon>
        <taxon>Ochrophyta</taxon>
        <taxon>Bacillariophyta</taxon>
        <taxon>Coscinodiscophyceae</taxon>
        <taxon>Chaetocerotophycidae</taxon>
        <taxon>Chaetocerotales</taxon>
        <taxon>Chaetocerotaceae</taxon>
        <taxon>Chaetoceros</taxon>
    </lineage>
</organism>
<dbReference type="SUPFAM" id="SSF81321">
    <property type="entry name" value="Family A G protein-coupled receptor-like"/>
    <property type="match status" value="1"/>
</dbReference>
<keyword evidence="4 6" id="KW-0472">Membrane</keyword>
<feature type="transmembrane region" description="Helical" evidence="6">
    <location>
        <begin position="293"/>
        <end position="314"/>
    </location>
</feature>
<keyword evidence="9" id="KW-1185">Reference proteome</keyword>
<feature type="domain" description="G-protein coupled receptors family 1 profile" evidence="7">
    <location>
        <begin position="22"/>
        <end position="344"/>
    </location>
</feature>
<dbReference type="EMBL" id="BLLK01000045">
    <property type="protein sequence ID" value="GFH52650.1"/>
    <property type="molecule type" value="Genomic_DNA"/>
</dbReference>
<protein>
    <recommendedName>
        <fullName evidence="7">G-protein coupled receptors family 1 profile domain-containing protein</fullName>
    </recommendedName>
</protein>
<dbReference type="Proteomes" id="UP001054902">
    <property type="component" value="Unassembled WGS sequence"/>
</dbReference>
<dbReference type="Gene3D" id="1.20.1070.10">
    <property type="entry name" value="Rhodopsin 7-helix transmembrane proteins"/>
    <property type="match status" value="1"/>
</dbReference>
<feature type="transmembrane region" description="Helical" evidence="6">
    <location>
        <begin position="12"/>
        <end position="31"/>
    </location>
</feature>
<evidence type="ECO:0000256" key="2">
    <source>
        <dbReference type="ARBA" id="ARBA00022692"/>
    </source>
</evidence>
<dbReference type="PANTHER" id="PTHR23112">
    <property type="entry name" value="G PROTEIN-COUPLED RECEPTOR 157-RELATED"/>
    <property type="match status" value="1"/>
</dbReference>
<gene>
    <name evidence="8" type="ORF">CTEN210_09126</name>
</gene>
<feature type="transmembrane region" description="Helical" evidence="6">
    <location>
        <begin position="85"/>
        <end position="110"/>
    </location>
</feature>
<feature type="transmembrane region" description="Helical" evidence="6">
    <location>
        <begin position="131"/>
        <end position="150"/>
    </location>
</feature>
<proteinExistence type="predicted"/>
<evidence type="ECO:0000256" key="3">
    <source>
        <dbReference type="ARBA" id="ARBA00022989"/>
    </source>
</evidence>
<dbReference type="PANTHER" id="PTHR23112:SF0">
    <property type="entry name" value="TRANSMEMBRANE PROTEIN 116"/>
    <property type="match status" value="1"/>
</dbReference>
<dbReference type="GO" id="GO:0005886">
    <property type="term" value="C:plasma membrane"/>
    <property type="evidence" value="ECO:0007669"/>
    <property type="project" value="TreeGrafter"/>
</dbReference>
<comment type="caution">
    <text evidence="8">The sequence shown here is derived from an EMBL/GenBank/DDBJ whole genome shotgun (WGS) entry which is preliminary data.</text>
</comment>
<feature type="region of interest" description="Disordered" evidence="5">
    <location>
        <begin position="472"/>
        <end position="493"/>
    </location>
</feature>
<dbReference type="InterPro" id="IPR017452">
    <property type="entry name" value="GPCR_Rhodpsn_7TM"/>
</dbReference>
<evidence type="ECO:0000259" key="7">
    <source>
        <dbReference type="PROSITE" id="PS50262"/>
    </source>
</evidence>
<feature type="compositionally biased region" description="Polar residues" evidence="5">
    <location>
        <begin position="234"/>
        <end position="269"/>
    </location>
</feature>
<dbReference type="GO" id="GO:0004930">
    <property type="term" value="F:G protein-coupled receptor activity"/>
    <property type="evidence" value="ECO:0007669"/>
    <property type="project" value="TreeGrafter"/>
</dbReference>
<comment type="subcellular location">
    <subcellularLocation>
        <location evidence="1">Membrane</location>
        <topology evidence="1">Multi-pass membrane protein</topology>
    </subcellularLocation>
</comment>
<dbReference type="GO" id="GO:0007189">
    <property type="term" value="P:adenylate cyclase-activating G protein-coupled receptor signaling pathway"/>
    <property type="evidence" value="ECO:0007669"/>
    <property type="project" value="TreeGrafter"/>
</dbReference>
<keyword evidence="3 6" id="KW-1133">Transmembrane helix</keyword>
<evidence type="ECO:0000256" key="5">
    <source>
        <dbReference type="SAM" id="MobiDB-lite"/>
    </source>
</evidence>
<feature type="region of interest" description="Disordered" evidence="5">
    <location>
        <begin position="234"/>
        <end position="277"/>
    </location>
</feature>
<dbReference type="PROSITE" id="PS50262">
    <property type="entry name" value="G_PROTEIN_RECEP_F1_2"/>
    <property type="match status" value="1"/>
</dbReference>
<accession>A0AAD3CX80</accession>
<evidence type="ECO:0000256" key="1">
    <source>
        <dbReference type="ARBA" id="ARBA00004141"/>
    </source>
</evidence>
<evidence type="ECO:0000313" key="8">
    <source>
        <dbReference type="EMBL" id="GFH52650.1"/>
    </source>
</evidence>
<dbReference type="AlphaFoldDB" id="A0AAD3CX80"/>
<evidence type="ECO:0000256" key="6">
    <source>
        <dbReference type="SAM" id="Phobius"/>
    </source>
</evidence>
<name>A0AAD3CX80_9STRA</name>
<feature type="transmembrane region" description="Helical" evidence="6">
    <location>
        <begin position="189"/>
        <end position="215"/>
    </location>
</feature>
<evidence type="ECO:0000313" key="9">
    <source>
        <dbReference type="Proteomes" id="UP001054902"/>
    </source>
</evidence>